<keyword evidence="1" id="KW-0812">Transmembrane</keyword>
<gene>
    <name evidence="2" type="ORF">DS745_04285</name>
</gene>
<sequence length="161" mass="19087">MNKTSRNILFLMTVLPWLTIPFIGVKTLKRYIPASLFMVLYLIAEGSYAEKNKWWWFTTTKKPNFLGEMPLIFGPFLVGSLWILKYTFGNFKLYLLVNLIIDSIFTYLFTTLFKRMGYATLVRLKKVELSIVFIVKMLLLYLFQVVYDRYRKAVSINTNKF</sequence>
<dbReference type="RefSeq" id="WP_129076977.1">
    <property type="nucleotide sequence ID" value="NZ_QOUX01000001.1"/>
</dbReference>
<dbReference type="AlphaFoldDB" id="A0A4Q0VYH6"/>
<keyword evidence="3" id="KW-1185">Reference proteome</keyword>
<accession>A0A4Q0VYH6</accession>
<comment type="caution">
    <text evidence="2">The sequence shown here is derived from an EMBL/GenBank/DDBJ whole genome shotgun (WGS) entry which is preliminary data.</text>
</comment>
<organism evidence="2 3">
    <name type="scientific">Anaerobacillus alkaliphilus</name>
    <dbReference type="NCBI Taxonomy" id="1548597"/>
    <lineage>
        <taxon>Bacteria</taxon>
        <taxon>Bacillati</taxon>
        <taxon>Bacillota</taxon>
        <taxon>Bacilli</taxon>
        <taxon>Bacillales</taxon>
        <taxon>Bacillaceae</taxon>
        <taxon>Anaerobacillus</taxon>
    </lineage>
</organism>
<feature type="transmembrane region" description="Helical" evidence="1">
    <location>
        <begin position="7"/>
        <end position="25"/>
    </location>
</feature>
<feature type="transmembrane region" description="Helical" evidence="1">
    <location>
        <begin position="94"/>
        <end position="115"/>
    </location>
</feature>
<dbReference type="OrthoDB" id="1683771at2"/>
<feature type="transmembrane region" description="Helical" evidence="1">
    <location>
        <begin position="70"/>
        <end position="88"/>
    </location>
</feature>
<reference evidence="2 3" key="1">
    <citation type="journal article" date="2019" name="Int. J. Syst. Evol. Microbiol.">
        <title>Anaerobacillus alkaliphilus sp. nov., a novel alkaliphilic and moderately halophilic bacterium.</title>
        <authorList>
            <person name="Borsodi A.K."/>
            <person name="Aszalos J.M."/>
            <person name="Bihari P."/>
            <person name="Nagy I."/>
            <person name="Schumann P."/>
            <person name="Sproer C."/>
            <person name="Kovacs A.L."/>
            <person name="Boka K."/>
            <person name="Dobosy P."/>
            <person name="Ovari M."/>
            <person name="Szili-Kovacs T."/>
            <person name="Toth E."/>
        </authorList>
    </citation>
    <scope>NUCLEOTIDE SEQUENCE [LARGE SCALE GENOMIC DNA]</scope>
    <source>
        <strain evidence="2 3">B16-10</strain>
    </source>
</reference>
<keyword evidence="1" id="KW-1133">Transmembrane helix</keyword>
<name>A0A4Q0VYH6_9BACI</name>
<evidence type="ECO:0000313" key="3">
    <source>
        <dbReference type="Proteomes" id="UP000290649"/>
    </source>
</evidence>
<dbReference type="EMBL" id="QOUX01000001">
    <property type="protein sequence ID" value="RXJ04609.1"/>
    <property type="molecule type" value="Genomic_DNA"/>
</dbReference>
<dbReference type="Proteomes" id="UP000290649">
    <property type="component" value="Unassembled WGS sequence"/>
</dbReference>
<evidence type="ECO:0000313" key="2">
    <source>
        <dbReference type="EMBL" id="RXJ04609.1"/>
    </source>
</evidence>
<keyword evidence="1" id="KW-0472">Membrane</keyword>
<feature type="transmembrane region" description="Helical" evidence="1">
    <location>
        <begin position="127"/>
        <end position="147"/>
    </location>
</feature>
<evidence type="ECO:0000256" key="1">
    <source>
        <dbReference type="SAM" id="Phobius"/>
    </source>
</evidence>
<proteinExistence type="predicted"/>
<protein>
    <submittedName>
        <fullName evidence="2">Uncharacterized protein</fullName>
    </submittedName>
</protein>